<dbReference type="EMBL" id="GBXM01070080">
    <property type="protein sequence ID" value="JAH38497.1"/>
    <property type="molecule type" value="Transcribed_RNA"/>
</dbReference>
<reference evidence="2" key="1">
    <citation type="submission" date="2014-11" db="EMBL/GenBank/DDBJ databases">
        <authorList>
            <person name="Amaro Gonzalez C."/>
        </authorList>
    </citation>
    <scope>NUCLEOTIDE SEQUENCE</scope>
</reference>
<proteinExistence type="predicted"/>
<dbReference type="AlphaFoldDB" id="A0A0E9SBA0"/>
<name>A0A0E9SBA0_ANGAN</name>
<sequence length="20" mass="2289">MTPTEFVYTYESPAVPENVD</sequence>
<protein>
    <submittedName>
        <fullName evidence="2">Uncharacterized protein</fullName>
    </submittedName>
</protein>
<reference evidence="2" key="2">
    <citation type="journal article" date="2015" name="Fish Shellfish Immunol.">
        <title>Early steps in the European eel (Anguilla anguilla)-Vibrio vulnificus interaction in the gills: Role of the RtxA13 toxin.</title>
        <authorList>
            <person name="Callol A."/>
            <person name="Pajuelo D."/>
            <person name="Ebbesson L."/>
            <person name="Teles M."/>
            <person name="MacKenzie S."/>
            <person name="Amaro C."/>
        </authorList>
    </citation>
    <scope>NUCLEOTIDE SEQUENCE</scope>
</reference>
<accession>A0A0E9SBA0</accession>
<evidence type="ECO:0000256" key="1">
    <source>
        <dbReference type="SAM" id="MobiDB-lite"/>
    </source>
</evidence>
<evidence type="ECO:0000313" key="2">
    <source>
        <dbReference type="EMBL" id="JAH38497.1"/>
    </source>
</evidence>
<feature type="region of interest" description="Disordered" evidence="1">
    <location>
        <begin position="1"/>
        <end position="20"/>
    </location>
</feature>
<organism evidence="2">
    <name type="scientific">Anguilla anguilla</name>
    <name type="common">European freshwater eel</name>
    <name type="synonym">Muraena anguilla</name>
    <dbReference type="NCBI Taxonomy" id="7936"/>
    <lineage>
        <taxon>Eukaryota</taxon>
        <taxon>Metazoa</taxon>
        <taxon>Chordata</taxon>
        <taxon>Craniata</taxon>
        <taxon>Vertebrata</taxon>
        <taxon>Euteleostomi</taxon>
        <taxon>Actinopterygii</taxon>
        <taxon>Neopterygii</taxon>
        <taxon>Teleostei</taxon>
        <taxon>Anguilliformes</taxon>
        <taxon>Anguillidae</taxon>
        <taxon>Anguilla</taxon>
    </lineage>
</organism>